<organism evidence="2 3">
    <name type="scientific">Frankliniella fusca</name>
    <dbReference type="NCBI Taxonomy" id="407009"/>
    <lineage>
        <taxon>Eukaryota</taxon>
        <taxon>Metazoa</taxon>
        <taxon>Ecdysozoa</taxon>
        <taxon>Arthropoda</taxon>
        <taxon>Hexapoda</taxon>
        <taxon>Insecta</taxon>
        <taxon>Pterygota</taxon>
        <taxon>Neoptera</taxon>
        <taxon>Paraneoptera</taxon>
        <taxon>Thysanoptera</taxon>
        <taxon>Terebrantia</taxon>
        <taxon>Thripoidea</taxon>
        <taxon>Thripidae</taxon>
        <taxon>Frankliniella</taxon>
    </lineage>
</organism>
<gene>
    <name evidence="2" type="ORF">KUF71_015079</name>
</gene>
<protein>
    <submittedName>
        <fullName evidence="2">Serine/threonine-protein kinase tousled-like 2</fullName>
    </submittedName>
</protein>
<evidence type="ECO:0000313" key="2">
    <source>
        <dbReference type="EMBL" id="KAK3926743.1"/>
    </source>
</evidence>
<comment type="caution">
    <text evidence="2">The sequence shown here is derived from an EMBL/GenBank/DDBJ whole genome shotgun (WGS) entry which is preliminary data.</text>
</comment>
<accession>A0AAE1HSP7</accession>
<keyword evidence="2" id="KW-0808">Transferase</keyword>
<feature type="region of interest" description="Disordered" evidence="1">
    <location>
        <begin position="120"/>
        <end position="144"/>
    </location>
</feature>
<dbReference type="GO" id="GO:0016301">
    <property type="term" value="F:kinase activity"/>
    <property type="evidence" value="ECO:0007669"/>
    <property type="project" value="UniProtKB-KW"/>
</dbReference>
<reference evidence="2" key="1">
    <citation type="submission" date="2021-07" db="EMBL/GenBank/DDBJ databases">
        <authorList>
            <person name="Catto M.A."/>
            <person name="Jacobson A."/>
            <person name="Kennedy G."/>
            <person name="Labadie P."/>
            <person name="Hunt B.G."/>
            <person name="Srinivasan R."/>
        </authorList>
    </citation>
    <scope>NUCLEOTIDE SEQUENCE</scope>
    <source>
        <strain evidence="2">PL_HMW_Pooled</strain>
        <tissue evidence="2">Head</tissue>
    </source>
</reference>
<proteinExistence type="predicted"/>
<feature type="compositionally biased region" description="Low complexity" evidence="1">
    <location>
        <begin position="122"/>
        <end position="138"/>
    </location>
</feature>
<dbReference type="EMBL" id="JAHWGI010001270">
    <property type="protein sequence ID" value="KAK3926743.1"/>
    <property type="molecule type" value="Genomic_DNA"/>
</dbReference>
<evidence type="ECO:0000313" key="3">
    <source>
        <dbReference type="Proteomes" id="UP001219518"/>
    </source>
</evidence>
<keyword evidence="2" id="KW-0418">Kinase</keyword>
<evidence type="ECO:0000256" key="1">
    <source>
        <dbReference type="SAM" id="MobiDB-lite"/>
    </source>
</evidence>
<name>A0AAE1HSP7_9NEOP</name>
<dbReference type="Proteomes" id="UP001219518">
    <property type="component" value="Unassembled WGS sequence"/>
</dbReference>
<dbReference type="AlphaFoldDB" id="A0AAE1HSP7"/>
<keyword evidence="3" id="KW-1185">Reference proteome</keyword>
<reference evidence="2" key="2">
    <citation type="journal article" date="2023" name="BMC Genomics">
        <title>Pest status, molecular evolution, and epigenetic factors derived from the genome assembly of Frankliniella fusca, a thysanopteran phytovirus vector.</title>
        <authorList>
            <person name="Catto M.A."/>
            <person name="Labadie P.E."/>
            <person name="Jacobson A.L."/>
            <person name="Kennedy G.G."/>
            <person name="Srinivasan R."/>
            <person name="Hunt B.G."/>
        </authorList>
    </citation>
    <scope>NUCLEOTIDE SEQUENCE</scope>
    <source>
        <strain evidence="2">PL_HMW_Pooled</strain>
    </source>
</reference>
<feature type="region of interest" description="Disordered" evidence="1">
    <location>
        <begin position="257"/>
        <end position="282"/>
    </location>
</feature>
<feature type="compositionally biased region" description="Low complexity" evidence="1">
    <location>
        <begin position="261"/>
        <end position="270"/>
    </location>
</feature>
<sequence length="545" mass="55881">MKGIDWVCSRLKLSSPGRRVEADSLRGPAPAAAVLPALQVVLAQLQRAHCGAQQVVVHACPLGAQLVLLGGFEAAAAAAAGRVGGDAALTRFHVVVDATVQGPREEQGVVEREGLLRVEQGAASASATSPPSLQPGQRGRPRPRTRRFSLRLESLRPNSKVCLNGVVRGSTSSSASALGSLLVAVASVVGDAELAVVVVVGDGVLAGAGVVVVTASRAKSLVNTQFNQQTGLAALRAIALAGHTCVTRMCASWRCGGGSRGSLPSSPSCGARRTSPARARAGGSVGAGVVCAGGGGEGDAVRRAAADSAAVSRRALVCGSSRSGGGVLGLTALLAAPRAPPPPVLLPVSRVDTDFFGVEDPSFVMTVFIFSPLVIAKTEHCMCVSIPMDLSTSSPAASRRSRAEAVGSPRAAVSVELPKRTALGAAAHVAQYLLVHKSVESHYNGQLFYHRLSVFSACTSAMWSPTMSENTAAHRASLSVAERLVAKACGVDKEAAFAAPQALLAPEVVEATAKAAGALIFTIREDYVRGKPNAKRGENDWELRS</sequence>